<dbReference type="GO" id="GO:0016987">
    <property type="term" value="F:sigma factor activity"/>
    <property type="evidence" value="ECO:0007669"/>
    <property type="project" value="UniProtKB-KW"/>
</dbReference>
<dbReference type="GO" id="GO:0006352">
    <property type="term" value="P:DNA-templated transcription initiation"/>
    <property type="evidence" value="ECO:0007669"/>
    <property type="project" value="InterPro"/>
</dbReference>
<dbReference type="Gene3D" id="1.10.10.10">
    <property type="entry name" value="Winged helix-like DNA-binding domain superfamily/Winged helix DNA-binding domain"/>
    <property type="match status" value="1"/>
</dbReference>
<evidence type="ECO:0000256" key="1">
    <source>
        <dbReference type="ARBA" id="ARBA00023015"/>
    </source>
</evidence>
<sequence>MNLEQLVIKAQTESPGGAAFAEVCQRFTGLVKKYANQPHLKGIKEDAIAEGWLAVATAVQSYDQTAGVRFAGYVESRVKYAMWNLFKRERRRWQQEMPLDRGSTGDEEKSAPSWLETLAAAGDVETEVEARLTTAAVCEVLATLPAKQQIAIVKTMLGEARLADVAAELGVSPQAVYSLRQRGLARLKKELRKNSIYLSI</sequence>
<reference evidence="8" key="1">
    <citation type="submission" date="2015-03" db="EMBL/GenBank/DDBJ databases">
        <authorList>
            <person name="Nijsse Bart"/>
        </authorList>
    </citation>
    <scope>NUCLEOTIDE SEQUENCE [LARGE SCALE GENOMIC DNA]</scope>
</reference>
<dbReference type="NCBIfam" id="TIGR02937">
    <property type="entry name" value="sigma70-ECF"/>
    <property type="match status" value="1"/>
</dbReference>
<evidence type="ECO:0000256" key="2">
    <source>
        <dbReference type="ARBA" id="ARBA00023082"/>
    </source>
</evidence>
<feature type="domain" description="RNA polymerase sigma factor 70 region 4 type 2" evidence="6">
    <location>
        <begin position="139"/>
        <end position="187"/>
    </location>
</feature>
<accession>A0A0U1KTN5</accession>
<dbReference type="GO" id="GO:0003677">
    <property type="term" value="F:DNA binding"/>
    <property type="evidence" value="ECO:0007669"/>
    <property type="project" value="UniProtKB-KW"/>
</dbReference>
<keyword evidence="1" id="KW-0805">Transcription regulation</keyword>
<keyword evidence="3" id="KW-0238">DNA-binding</keyword>
<dbReference type="InterPro" id="IPR013325">
    <property type="entry name" value="RNA_pol_sigma_r2"/>
</dbReference>
<dbReference type="InterPro" id="IPR014284">
    <property type="entry name" value="RNA_pol_sigma-70_dom"/>
</dbReference>
<dbReference type="InterPro" id="IPR013249">
    <property type="entry name" value="RNA_pol_sigma70_r4_t2"/>
</dbReference>
<evidence type="ECO:0000256" key="4">
    <source>
        <dbReference type="ARBA" id="ARBA00023163"/>
    </source>
</evidence>
<dbReference type="EMBL" id="CTRP01000003">
    <property type="protein sequence ID" value="CQR70469.1"/>
    <property type="molecule type" value="Genomic_DNA"/>
</dbReference>
<protein>
    <submittedName>
        <fullName evidence="7">Uncharacterized protein</fullName>
    </submittedName>
</protein>
<dbReference type="Proteomes" id="UP000049855">
    <property type="component" value="Unassembled WGS sequence"/>
</dbReference>
<dbReference type="Pfam" id="PF08281">
    <property type="entry name" value="Sigma70_r4_2"/>
    <property type="match status" value="1"/>
</dbReference>
<dbReference type="SUPFAM" id="SSF88659">
    <property type="entry name" value="Sigma3 and sigma4 domains of RNA polymerase sigma factors"/>
    <property type="match status" value="1"/>
</dbReference>
<keyword evidence="4" id="KW-0804">Transcription</keyword>
<evidence type="ECO:0000313" key="7">
    <source>
        <dbReference type="EMBL" id="CQR70469.1"/>
    </source>
</evidence>
<dbReference type="SUPFAM" id="SSF88946">
    <property type="entry name" value="Sigma2 domain of RNA polymerase sigma factors"/>
    <property type="match status" value="1"/>
</dbReference>
<dbReference type="Gene3D" id="1.10.1740.10">
    <property type="match status" value="1"/>
</dbReference>
<dbReference type="InterPro" id="IPR013324">
    <property type="entry name" value="RNA_pol_sigma_r3/r4-like"/>
</dbReference>
<evidence type="ECO:0000256" key="3">
    <source>
        <dbReference type="ARBA" id="ARBA00023125"/>
    </source>
</evidence>
<keyword evidence="8" id="KW-1185">Reference proteome</keyword>
<dbReference type="InterPro" id="IPR007627">
    <property type="entry name" value="RNA_pol_sigma70_r2"/>
</dbReference>
<evidence type="ECO:0000313" key="8">
    <source>
        <dbReference type="Proteomes" id="UP000049855"/>
    </source>
</evidence>
<dbReference type="PANTHER" id="PTHR30385">
    <property type="entry name" value="SIGMA FACTOR F FLAGELLAR"/>
    <property type="match status" value="1"/>
</dbReference>
<feature type="domain" description="RNA polymerase sigma-70 region 2" evidence="5">
    <location>
        <begin position="29"/>
        <end position="92"/>
    </location>
</feature>
<proteinExistence type="predicted"/>
<evidence type="ECO:0000259" key="5">
    <source>
        <dbReference type="Pfam" id="PF04542"/>
    </source>
</evidence>
<dbReference type="RefSeq" id="WP_028971760.1">
    <property type="nucleotide sequence ID" value="NZ_CTRP01000003.1"/>
</dbReference>
<keyword evidence="2" id="KW-0731">Sigma factor</keyword>
<gene>
    <name evidence="7" type="ORF">SpAn4DRAFT_1438</name>
</gene>
<dbReference type="AlphaFoldDB" id="A0A0U1KTN5"/>
<dbReference type="InterPro" id="IPR036388">
    <property type="entry name" value="WH-like_DNA-bd_sf"/>
</dbReference>
<name>A0A0U1KTN5_9FIRM</name>
<evidence type="ECO:0000259" key="6">
    <source>
        <dbReference type="Pfam" id="PF08281"/>
    </source>
</evidence>
<organism evidence="7 8">
    <name type="scientific">Sporomusa ovata</name>
    <dbReference type="NCBI Taxonomy" id="2378"/>
    <lineage>
        <taxon>Bacteria</taxon>
        <taxon>Bacillati</taxon>
        <taxon>Bacillota</taxon>
        <taxon>Negativicutes</taxon>
        <taxon>Selenomonadales</taxon>
        <taxon>Sporomusaceae</taxon>
        <taxon>Sporomusa</taxon>
    </lineage>
</organism>
<dbReference type="Pfam" id="PF04542">
    <property type="entry name" value="Sigma70_r2"/>
    <property type="match status" value="1"/>
</dbReference>